<proteinExistence type="predicted"/>
<dbReference type="Gene3D" id="3.30.70.270">
    <property type="match status" value="2"/>
</dbReference>
<dbReference type="OrthoDB" id="5968803at2759"/>
<dbReference type="FunFam" id="3.10.20.370:FF:000001">
    <property type="entry name" value="Retrovirus-related Pol polyprotein from transposon 17.6-like protein"/>
    <property type="match status" value="1"/>
</dbReference>
<dbReference type="GO" id="GO:0003964">
    <property type="term" value="F:RNA-directed DNA polymerase activity"/>
    <property type="evidence" value="ECO:0007669"/>
    <property type="project" value="UniProtKB-KW"/>
</dbReference>
<dbReference type="Gene3D" id="2.40.70.10">
    <property type="entry name" value="Acid Proteases"/>
    <property type="match status" value="1"/>
</dbReference>
<dbReference type="AlphaFoldDB" id="A0A7D9HXU4"/>
<dbReference type="EC" id="2.7.7.49" evidence="1"/>
<dbReference type="FunFam" id="3.30.70.270:FF:000026">
    <property type="entry name" value="Transposon Ty3-G Gag-Pol polyprotein"/>
    <property type="match status" value="1"/>
</dbReference>
<dbReference type="Pfam" id="PF17917">
    <property type="entry name" value="RT_RNaseH"/>
    <property type="match status" value="1"/>
</dbReference>
<evidence type="ECO:0000256" key="2">
    <source>
        <dbReference type="ARBA" id="ARBA00022679"/>
    </source>
</evidence>
<evidence type="ECO:0000259" key="8">
    <source>
        <dbReference type="PROSITE" id="PS50994"/>
    </source>
</evidence>
<dbReference type="Gene3D" id="1.10.340.70">
    <property type="match status" value="1"/>
</dbReference>
<dbReference type="GO" id="GO:0016787">
    <property type="term" value="F:hydrolase activity"/>
    <property type="evidence" value="ECO:0007669"/>
    <property type="project" value="UniProtKB-KW"/>
</dbReference>
<dbReference type="Gene3D" id="3.10.10.10">
    <property type="entry name" value="HIV Type 1 Reverse Transcriptase, subunit A, domain 1"/>
    <property type="match status" value="1"/>
</dbReference>
<name>A0A7D9HXU4_PARCT</name>
<evidence type="ECO:0000256" key="5">
    <source>
        <dbReference type="ARBA" id="ARBA00022759"/>
    </source>
</evidence>
<dbReference type="Pfam" id="PF00078">
    <property type="entry name" value="RVT_1"/>
    <property type="match status" value="1"/>
</dbReference>
<dbReference type="InterPro" id="IPR012337">
    <property type="entry name" value="RNaseH-like_sf"/>
</dbReference>
<dbReference type="FunFam" id="3.30.420.10:FF:000063">
    <property type="entry name" value="Retrovirus-related Pol polyprotein from transposon 297-like Protein"/>
    <property type="match status" value="1"/>
</dbReference>
<keyword evidence="5" id="KW-0255">Endonuclease</keyword>
<evidence type="ECO:0000256" key="4">
    <source>
        <dbReference type="ARBA" id="ARBA00022722"/>
    </source>
</evidence>
<dbReference type="PANTHER" id="PTHR37984:SF8">
    <property type="entry name" value="CCHC-TYPE DOMAIN-CONTAINING PROTEIN"/>
    <property type="match status" value="1"/>
</dbReference>
<organism evidence="9 10">
    <name type="scientific">Paramuricea clavata</name>
    <name type="common">Red gorgonian</name>
    <name type="synonym">Violescent sea-whip</name>
    <dbReference type="NCBI Taxonomy" id="317549"/>
    <lineage>
        <taxon>Eukaryota</taxon>
        <taxon>Metazoa</taxon>
        <taxon>Cnidaria</taxon>
        <taxon>Anthozoa</taxon>
        <taxon>Octocorallia</taxon>
        <taxon>Malacalcyonacea</taxon>
        <taxon>Plexauridae</taxon>
        <taxon>Paramuricea</taxon>
    </lineage>
</organism>
<keyword evidence="2" id="KW-0808">Transferase</keyword>
<evidence type="ECO:0000256" key="6">
    <source>
        <dbReference type="ARBA" id="ARBA00022801"/>
    </source>
</evidence>
<dbReference type="SUPFAM" id="SSF53098">
    <property type="entry name" value="Ribonuclease H-like"/>
    <property type="match status" value="1"/>
</dbReference>
<keyword evidence="3" id="KW-0548">Nucleotidyltransferase</keyword>
<keyword evidence="10" id="KW-1185">Reference proteome</keyword>
<dbReference type="GO" id="GO:0015074">
    <property type="term" value="P:DNA integration"/>
    <property type="evidence" value="ECO:0007669"/>
    <property type="project" value="InterPro"/>
</dbReference>
<comment type="caution">
    <text evidence="9">The sequence shown here is derived from an EMBL/GenBank/DDBJ whole genome shotgun (WGS) entry which is preliminary data.</text>
</comment>
<sequence>MDKLDPPKSLILTGNLAENWRRFKQQFEIYLIASGLDKKDVKVQAMALLHVAGYEALEVYNTFQWDTAGDDVKVDKIMEKFERYCNPRKNLTFDRHSFFTRNQQEARLLRESDLSLEKCVDICRASEISAFQLKELTDEKSVHAVRVEDKAGQSDTWKEKREEKRDKTGNNICNYCGYRHRRGRCPAYGKNCNRCKKLHHFASMCKAKEINFVDKTDEEQDQHFFIGTVKSDEAKQDDWCVNLKVNEHTTSFKIDTGAQCNVVPVSLCRKVGIEYNHKTGAKLISYSGHEIKAVGKVTIAVECKNKYYLLDVQVVNSDVIPVLGLPSSNELNLIQRVHNIESSNDQSTEEILEKYEYLFEGIGTLPGEYEIKIEEPASPTIYPPRRIPHLLKDKVKDELNRMEARGIITKVEQPTKCVNPMVMVKKPNGDVRICLDPVDLNKVIQREHYTLKTVEEVAASLGNANIFSTLDATSGFYQIKLTEESTWFTTFNTPFGRYKFERLPFGIVSAPEVFQRNLAQTFEDIEGCEDETEHNERLKKVIERAAEVDLRFNKEKCKFNKKEVRYVGHIFGSDGLKPNPDRVQAIIDMPVPQDRKSLQRFLGMVNYLNKFIPNLADISRPLRELMEYSVAWHWMEKQQEAYDILITLIAQALVLKYFDLDSDITISVDASSEGLRACLLQGNQPVAYASRALNRAERNYAQIEKEMLAIVFGATEFHQYIYGNTVTVETDHKPLESLFKKALCKAPQCIQRMMLKVQQYDLKVKYIPGKTLYIADTLSRASQTSMSECMDKEEFEVHLLVPISQEKAEEFKRELDRDPIMVKLKETVLLGWPDKISEVDPDLQEYWNFRDELCICDGHLLKGDRLITPSALRPEMVDKIHSSHLGMEKCLNRARDCLFWPGITKQIQDKVAKCQVCNRYRNKQVKEPLIPHQVPDRPWQILAADMFVLGKDKYLLLVDYYSKYFELIRVTDSTSNTVVNVLQQHLARYGLPEILYTDNGPEFASKEFFNFVRKYQFQHVTSSPTFPQSNGFVERTIQTAKKLLKKACDDGSDPHLALLELRNTPIQGVGLSPMQLLMGRRGKTLIPIKQSLLKPMAYDGEKVQQSLTEKQKIQKKYFDRGSKTLAPLQEGDTVRMRCGNTWEPARLVGESKQGEPRSFVVTANNKEYRRNRKHILKTSEEIRSSPEKTSTIDIEEPVYSEYDTVGVCGEKQIETSGKSIQEETNGTLVITSCK</sequence>
<dbReference type="InterPro" id="IPR043128">
    <property type="entry name" value="Rev_trsase/Diguanyl_cyclase"/>
</dbReference>
<dbReference type="InterPro" id="IPR036397">
    <property type="entry name" value="RNaseH_sf"/>
</dbReference>
<evidence type="ECO:0000256" key="3">
    <source>
        <dbReference type="ARBA" id="ARBA00022695"/>
    </source>
</evidence>
<gene>
    <name evidence="9" type="ORF">PACLA_8A049727</name>
</gene>
<dbReference type="InterPro" id="IPR050951">
    <property type="entry name" value="Retrovirus_Pol_polyprotein"/>
</dbReference>
<dbReference type="GO" id="GO:0004519">
    <property type="term" value="F:endonuclease activity"/>
    <property type="evidence" value="ECO:0007669"/>
    <property type="project" value="UniProtKB-KW"/>
</dbReference>
<dbReference type="PANTHER" id="PTHR37984">
    <property type="entry name" value="PROTEIN CBG26694"/>
    <property type="match status" value="1"/>
</dbReference>
<dbReference type="Gene3D" id="3.30.420.10">
    <property type="entry name" value="Ribonuclease H-like superfamily/Ribonuclease H"/>
    <property type="match status" value="1"/>
</dbReference>
<evidence type="ECO:0000256" key="7">
    <source>
        <dbReference type="ARBA" id="ARBA00022918"/>
    </source>
</evidence>
<dbReference type="SUPFAM" id="SSF56672">
    <property type="entry name" value="DNA/RNA polymerases"/>
    <property type="match status" value="1"/>
</dbReference>
<dbReference type="SUPFAM" id="SSF50630">
    <property type="entry name" value="Acid proteases"/>
    <property type="match status" value="1"/>
</dbReference>
<dbReference type="CDD" id="cd09274">
    <property type="entry name" value="RNase_HI_RT_Ty3"/>
    <property type="match status" value="1"/>
</dbReference>
<dbReference type="PROSITE" id="PS50994">
    <property type="entry name" value="INTEGRASE"/>
    <property type="match status" value="1"/>
</dbReference>
<accession>A0A7D9HXU4</accession>
<dbReference type="CDD" id="cd05481">
    <property type="entry name" value="retropepsin_like_LTR_1"/>
    <property type="match status" value="1"/>
</dbReference>
<dbReference type="InterPro" id="IPR001584">
    <property type="entry name" value="Integrase_cat-core"/>
</dbReference>
<evidence type="ECO:0000313" key="10">
    <source>
        <dbReference type="Proteomes" id="UP001152795"/>
    </source>
</evidence>
<dbReference type="InterPro" id="IPR000477">
    <property type="entry name" value="RT_dom"/>
</dbReference>
<dbReference type="Pfam" id="PF00665">
    <property type="entry name" value="rve"/>
    <property type="match status" value="1"/>
</dbReference>
<dbReference type="GO" id="GO:0003676">
    <property type="term" value="F:nucleic acid binding"/>
    <property type="evidence" value="ECO:0007669"/>
    <property type="project" value="InterPro"/>
</dbReference>
<dbReference type="Pfam" id="PF17921">
    <property type="entry name" value="Integrase_H2C2"/>
    <property type="match status" value="1"/>
</dbReference>
<keyword evidence="6" id="KW-0378">Hydrolase</keyword>
<keyword evidence="7" id="KW-0695">RNA-directed DNA polymerase</keyword>
<keyword evidence="4" id="KW-0540">Nuclease</keyword>
<reference evidence="9" key="1">
    <citation type="submission" date="2020-04" db="EMBL/GenBank/DDBJ databases">
        <authorList>
            <person name="Alioto T."/>
            <person name="Alioto T."/>
            <person name="Gomez Garrido J."/>
        </authorList>
    </citation>
    <scope>NUCLEOTIDE SEQUENCE</scope>
    <source>
        <strain evidence="9">A484AB</strain>
    </source>
</reference>
<dbReference type="Proteomes" id="UP001152795">
    <property type="component" value="Unassembled WGS sequence"/>
</dbReference>
<protein>
    <recommendedName>
        <fullName evidence="1">RNA-directed DNA polymerase</fullName>
        <ecNumber evidence="1">2.7.7.49</ecNumber>
    </recommendedName>
</protein>
<dbReference type="InterPro" id="IPR041373">
    <property type="entry name" value="RT_RNaseH"/>
</dbReference>
<dbReference type="EMBL" id="CACRXK020002669">
    <property type="protein sequence ID" value="CAB3995464.1"/>
    <property type="molecule type" value="Genomic_DNA"/>
</dbReference>
<dbReference type="InterPro" id="IPR041588">
    <property type="entry name" value="Integrase_H2C2"/>
</dbReference>
<dbReference type="CDD" id="cd01647">
    <property type="entry name" value="RT_LTR"/>
    <property type="match status" value="1"/>
</dbReference>
<evidence type="ECO:0000313" key="9">
    <source>
        <dbReference type="EMBL" id="CAB3995464.1"/>
    </source>
</evidence>
<dbReference type="FunFam" id="1.10.340.70:FF:000003">
    <property type="entry name" value="Protein CBG25708"/>
    <property type="match status" value="1"/>
</dbReference>
<dbReference type="InterPro" id="IPR043502">
    <property type="entry name" value="DNA/RNA_pol_sf"/>
</dbReference>
<feature type="domain" description="Integrase catalytic" evidence="8">
    <location>
        <begin position="934"/>
        <end position="1095"/>
    </location>
</feature>
<evidence type="ECO:0000256" key="1">
    <source>
        <dbReference type="ARBA" id="ARBA00012493"/>
    </source>
</evidence>
<dbReference type="InterPro" id="IPR021109">
    <property type="entry name" value="Peptidase_aspartic_dom_sf"/>
</dbReference>